<dbReference type="HOGENOM" id="CLU_1047068_0_0_1"/>
<feature type="region of interest" description="Disordered" evidence="1">
    <location>
        <begin position="213"/>
        <end position="250"/>
    </location>
</feature>
<keyword evidence="2" id="KW-0472">Membrane</keyword>
<sequence length="250" mass="27195">MQATTQLPVDPPQYVSNPNALQPTAKVYRLPEEVRHKSYSLGVILSVFGSVTMIISILGFALTSRYTILYASGVNLWTGLFYLLSGVFGILTYKIPINPHLMHNYYAFSFLAFLSSFIQLLFAILTITGYYGLGIALSMAAIIILSHNIYCKGCCYITGDSTSHLPVQGQTVHVVQPTVQPATQNQAVVQSPSLPTYGAIQYTAGIMQQPAIANNNTGTEGQQQYQPSSSKEEEALNNDSSIKTLPASKS</sequence>
<feature type="compositionally biased region" description="Polar residues" evidence="1">
    <location>
        <begin position="213"/>
        <end position="229"/>
    </location>
</feature>
<feature type="transmembrane region" description="Helical" evidence="2">
    <location>
        <begin position="130"/>
        <end position="150"/>
    </location>
</feature>
<organism evidence="3 4">
    <name type="scientific">Trichoplax adhaerens</name>
    <name type="common">Trichoplax reptans</name>
    <dbReference type="NCBI Taxonomy" id="10228"/>
    <lineage>
        <taxon>Eukaryota</taxon>
        <taxon>Metazoa</taxon>
        <taxon>Placozoa</taxon>
        <taxon>Uniplacotomia</taxon>
        <taxon>Trichoplacea</taxon>
        <taxon>Trichoplacidae</taxon>
        <taxon>Trichoplax</taxon>
    </lineage>
</organism>
<reference evidence="3 4" key="1">
    <citation type="journal article" date="2008" name="Nature">
        <title>The Trichoplax genome and the nature of placozoans.</title>
        <authorList>
            <person name="Srivastava M."/>
            <person name="Begovic E."/>
            <person name="Chapman J."/>
            <person name="Putnam N.H."/>
            <person name="Hellsten U."/>
            <person name="Kawashima T."/>
            <person name="Kuo A."/>
            <person name="Mitros T."/>
            <person name="Salamov A."/>
            <person name="Carpenter M.L."/>
            <person name="Signorovitch A.Y."/>
            <person name="Moreno M.A."/>
            <person name="Kamm K."/>
            <person name="Grimwood J."/>
            <person name="Schmutz J."/>
            <person name="Shapiro H."/>
            <person name="Grigoriev I.V."/>
            <person name="Buss L.W."/>
            <person name="Schierwater B."/>
            <person name="Dellaporta S.L."/>
            <person name="Rokhsar D.S."/>
        </authorList>
    </citation>
    <scope>NUCLEOTIDE SEQUENCE [LARGE SCALE GENOMIC DNA]</scope>
    <source>
        <strain evidence="3 4">Grell-BS-1999</strain>
    </source>
</reference>
<dbReference type="AlphaFoldDB" id="B3RTS1"/>
<dbReference type="GeneID" id="6753432"/>
<evidence type="ECO:0000256" key="1">
    <source>
        <dbReference type="SAM" id="MobiDB-lite"/>
    </source>
</evidence>
<feature type="transmembrane region" description="Helical" evidence="2">
    <location>
        <begin position="68"/>
        <end position="93"/>
    </location>
</feature>
<feature type="transmembrane region" description="Helical" evidence="2">
    <location>
        <begin position="105"/>
        <end position="124"/>
    </location>
</feature>
<dbReference type="RefSeq" id="XP_002112219.1">
    <property type="nucleotide sequence ID" value="XM_002112183.1"/>
</dbReference>
<gene>
    <name evidence="3" type="ORF">TRIADDRAFT_63917</name>
</gene>
<dbReference type="Proteomes" id="UP000009022">
    <property type="component" value="Unassembled WGS sequence"/>
</dbReference>
<name>B3RTS1_TRIAD</name>
<dbReference type="PANTHER" id="PTHR23320:SF142">
    <property type="entry name" value="MARVEL DOMAIN-CONTAINING PROTEIN"/>
    <property type="match status" value="1"/>
</dbReference>
<dbReference type="CTD" id="6753432"/>
<dbReference type="KEGG" id="tad:TRIADDRAFT_63917"/>
<evidence type="ECO:0000256" key="2">
    <source>
        <dbReference type="SAM" id="Phobius"/>
    </source>
</evidence>
<dbReference type="PANTHER" id="PTHR23320">
    <property type="entry name" value="MEMBRANE-SPANNING 4-DOMAINS SUBFAMILY A MS4A -RELATED"/>
    <property type="match status" value="1"/>
</dbReference>
<keyword evidence="2" id="KW-1133">Transmembrane helix</keyword>
<evidence type="ECO:0000313" key="3">
    <source>
        <dbReference type="EMBL" id="EDV26186.1"/>
    </source>
</evidence>
<dbReference type="PhylomeDB" id="B3RTS1"/>
<evidence type="ECO:0000313" key="4">
    <source>
        <dbReference type="Proteomes" id="UP000009022"/>
    </source>
</evidence>
<proteinExistence type="predicted"/>
<feature type="compositionally biased region" description="Polar residues" evidence="1">
    <location>
        <begin position="237"/>
        <end position="250"/>
    </location>
</feature>
<keyword evidence="4" id="KW-1185">Reference proteome</keyword>
<dbReference type="InterPro" id="IPR030417">
    <property type="entry name" value="MS4A"/>
</dbReference>
<protein>
    <submittedName>
        <fullName evidence="3">Expressed protein</fullName>
    </submittedName>
</protein>
<accession>B3RTS1</accession>
<dbReference type="InParanoid" id="B3RTS1"/>
<dbReference type="EMBL" id="DS985244">
    <property type="protein sequence ID" value="EDV26186.1"/>
    <property type="molecule type" value="Genomic_DNA"/>
</dbReference>
<feature type="transmembrane region" description="Helical" evidence="2">
    <location>
        <begin position="39"/>
        <end position="62"/>
    </location>
</feature>
<keyword evidence="2" id="KW-0812">Transmembrane</keyword>